<protein>
    <recommendedName>
        <fullName evidence="1">Aminoglycoside phosphotransferase domain-containing protein</fullName>
    </recommendedName>
</protein>
<comment type="caution">
    <text evidence="2">The sequence shown here is derived from an EMBL/GenBank/DDBJ whole genome shotgun (WGS) entry which is preliminary data.</text>
</comment>
<evidence type="ECO:0000313" key="3">
    <source>
        <dbReference type="Proteomes" id="UP000185696"/>
    </source>
</evidence>
<evidence type="ECO:0000313" key="2">
    <source>
        <dbReference type="EMBL" id="OLF07568.1"/>
    </source>
</evidence>
<evidence type="ECO:0000259" key="1">
    <source>
        <dbReference type="Pfam" id="PF01636"/>
    </source>
</evidence>
<dbReference type="RefSeq" id="WP_075135808.1">
    <property type="nucleotide sequence ID" value="NZ_MSIF01000015.1"/>
</dbReference>
<name>A0A7Z0WHW6_9PSEU</name>
<dbReference type="Proteomes" id="UP000185696">
    <property type="component" value="Unassembled WGS sequence"/>
</dbReference>
<dbReference type="EMBL" id="MSIF01000015">
    <property type="protein sequence ID" value="OLF07568.1"/>
    <property type="molecule type" value="Genomic_DNA"/>
</dbReference>
<dbReference type="AlphaFoldDB" id="A0A7Z0WHW6"/>
<reference evidence="2 3" key="1">
    <citation type="submission" date="2016-12" db="EMBL/GenBank/DDBJ databases">
        <title>The draft genome sequence of Actinophytocola xinjiangensis.</title>
        <authorList>
            <person name="Wang W."/>
            <person name="Yuan L."/>
        </authorList>
    </citation>
    <scope>NUCLEOTIDE SEQUENCE [LARGE SCALE GENOMIC DNA]</scope>
    <source>
        <strain evidence="2 3">CGMCC 4.4663</strain>
    </source>
</reference>
<sequence length="244" mass="26575">MIPLSPWSGAAVVGRLTGGHRNEVFELRRHGERLVARVSRRTGPALDWELDLLEFLSTHDFIVPTVIPTDDGRRSADGVVVQRWLGGREPTTYDWPAVTDVLHRLHALTGDWPQRPGFAATRDLLTADHGGDVDLTTMPADAVRAVRAAWAGLAGRHTVVHGDPGAPNVRITDRGVGLLDWDEARVDHPDLDLADLPVPALPQARNRTARAAIDAWEAAAGWTREPEYARGRLAELNAHGIPAG</sequence>
<dbReference type="SUPFAM" id="SSF56112">
    <property type="entry name" value="Protein kinase-like (PK-like)"/>
    <property type="match status" value="1"/>
</dbReference>
<dbReference type="InterPro" id="IPR002575">
    <property type="entry name" value="Aminoglycoside_PTrfase"/>
</dbReference>
<proteinExistence type="predicted"/>
<dbReference type="InterPro" id="IPR011009">
    <property type="entry name" value="Kinase-like_dom_sf"/>
</dbReference>
<keyword evidence="3" id="KW-1185">Reference proteome</keyword>
<organism evidence="2 3">
    <name type="scientific">Actinophytocola xinjiangensis</name>
    <dbReference type="NCBI Taxonomy" id="485602"/>
    <lineage>
        <taxon>Bacteria</taxon>
        <taxon>Bacillati</taxon>
        <taxon>Actinomycetota</taxon>
        <taxon>Actinomycetes</taxon>
        <taxon>Pseudonocardiales</taxon>
        <taxon>Pseudonocardiaceae</taxon>
    </lineage>
</organism>
<accession>A0A7Z0WHW6</accession>
<dbReference type="Pfam" id="PF01636">
    <property type="entry name" value="APH"/>
    <property type="match status" value="1"/>
</dbReference>
<gene>
    <name evidence="2" type="ORF">BLA60_27000</name>
</gene>
<feature type="domain" description="Aminoglycoside phosphotransferase" evidence="1">
    <location>
        <begin position="15"/>
        <end position="222"/>
    </location>
</feature>
<dbReference type="OrthoDB" id="3723194at2"/>
<dbReference type="Gene3D" id="3.90.1200.10">
    <property type="match status" value="1"/>
</dbReference>